<gene>
    <name evidence="1" type="ordered locus">Metho_1534</name>
</gene>
<dbReference type="GeneID" id="14407343"/>
<evidence type="ECO:0000313" key="2">
    <source>
        <dbReference type="Proteomes" id="UP000010866"/>
    </source>
</evidence>
<evidence type="ECO:0000313" key="1">
    <source>
        <dbReference type="EMBL" id="AGB49734.1"/>
    </source>
</evidence>
<organism evidence="1 2">
    <name type="scientific">Methanomethylovorans hollandica (strain DSM 15978 / NBRC 107637 / DMS1)</name>
    <dbReference type="NCBI Taxonomy" id="867904"/>
    <lineage>
        <taxon>Archaea</taxon>
        <taxon>Methanobacteriati</taxon>
        <taxon>Methanobacteriota</taxon>
        <taxon>Stenosarchaea group</taxon>
        <taxon>Methanomicrobia</taxon>
        <taxon>Methanosarcinales</taxon>
        <taxon>Methanosarcinaceae</taxon>
        <taxon>Methanomethylovorans</taxon>
    </lineage>
</organism>
<dbReference type="Proteomes" id="UP000010866">
    <property type="component" value="Chromosome"/>
</dbReference>
<name>L0L0E8_METHD</name>
<accession>L0L0E8</accession>
<reference evidence="2" key="1">
    <citation type="submission" date="2012-02" db="EMBL/GenBank/DDBJ databases">
        <title>Complete sequence of chromosome of Methanomethylovorans hollandica DSM 15978.</title>
        <authorList>
            <person name="Lucas S."/>
            <person name="Copeland A."/>
            <person name="Lapidus A."/>
            <person name="Glavina del Rio T."/>
            <person name="Dalin E."/>
            <person name="Tice H."/>
            <person name="Bruce D."/>
            <person name="Goodwin L."/>
            <person name="Pitluck S."/>
            <person name="Peters L."/>
            <person name="Mikhailova N."/>
            <person name="Held B."/>
            <person name="Kyrpides N."/>
            <person name="Mavromatis K."/>
            <person name="Ivanova N."/>
            <person name="Brettin T."/>
            <person name="Detter J.C."/>
            <person name="Han C."/>
            <person name="Larimer F."/>
            <person name="Land M."/>
            <person name="Hauser L."/>
            <person name="Markowitz V."/>
            <person name="Cheng J.-F."/>
            <person name="Hugenholtz P."/>
            <person name="Woyke T."/>
            <person name="Wu D."/>
            <person name="Spring S."/>
            <person name="Schroeder M."/>
            <person name="Brambilla E."/>
            <person name="Klenk H.-P."/>
            <person name="Eisen J.A."/>
        </authorList>
    </citation>
    <scope>NUCLEOTIDE SEQUENCE [LARGE SCALE GENOMIC DNA]</scope>
    <source>
        <strain evidence="2">DSM 15978 / NBRC 107637 / DMS1</strain>
    </source>
</reference>
<dbReference type="SUPFAM" id="SSF46785">
    <property type="entry name" value="Winged helix' DNA-binding domain"/>
    <property type="match status" value="1"/>
</dbReference>
<dbReference type="OrthoDB" id="147738at2157"/>
<dbReference type="HOGENOM" id="CLU_1465080_0_0_2"/>
<dbReference type="InterPro" id="IPR036388">
    <property type="entry name" value="WH-like_DNA-bd_sf"/>
</dbReference>
<dbReference type="Gene3D" id="1.10.10.10">
    <property type="entry name" value="Winged helix-like DNA-binding domain superfamily/Winged helix DNA-binding domain"/>
    <property type="match status" value="1"/>
</dbReference>
<dbReference type="STRING" id="867904.Metho_1534"/>
<dbReference type="KEGG" id="mhz:Metho_1534"/>
<protein>
    <submittedName>
        <fullName evidence="1">Uncharacterized protein</fullName>
    </submittedName>
</protein>
<dbReference type="EMBL" id="CP003362">
    <property type="protein sequence ID" value="AGB49734.1"/>
    <property type="molecule type" value="Genomic_DNA"/>
</dbReference>
<proteinExistence type="predicted"/>
<keyword evidence="2" id="KW-1185">Reference proteome</keyword>
<dbReference type="AlphaFoldDB" id="L0L0E8"/>
<dbReference type="RefSeq" id="WP_015324899.1">
    <property type="nucleotide sequence ID" value="NC_019977.1"/>
</dbReference>
<sequence>MAKEYAEQLFLQEKPTLALLAIWSFQKTYASVITKEINSTFAHTTKILSKMEEYGLVKFTMEGRVKYVELTESGFKVVEALKNLIIALEGELPEGLGPAEDENIEDLAGKRQEVFTDHEQNQDICEKIKRLNDTTISIYNELVIGGADRETVIRRLGPFKRDLKKIENVMQECHAIDDATLEYFIETKELLESLINQ</sequence>
<dbReference type="InterPro" id="IPR036390">
    <property type="entry name" value="WH_DNA-bd_sf"/>
</dbReference>